<evidence type="ECO:0000313" key="1">
    <source>
        <dbReference type="EMBL" id="CQR71283.1"/>
    </source>
</evidence>
<gene>
    <name evidence="1" type="ORF">SpAn4DRAFT_3788</name>
</gene>
<name>A0A0U1KWJ6_9FIRM</name>
<dbReference type="RefSeq" id="WP_021167391.1">
    <property type="nucleotide sequence ID" value="NZ_CTRP01000004.1"/>
</dbReference>
<reference evidence="2" key="1">
    <citation type="submission" date="2015-03" db="EMBL/GenBank/DDBJ databases">
        <authorList>
            <person name="Nijsse Bart"/>
        </authorList>
    </citation>
    <scope>NUCLEOTIDE SEQUENCE [LARGE SCALE GENOMIC DNA]</scope>
</reference>
<dbReference type="EMBL" id="CTRP01000004">
    <property type="protein sequence ID" value="CQR71283.1"/>
    <property type="molecule type" value="Genomic_DNA"/>
</dbReference>
<evidence type="ECO:0000313" key="2">
    <source>
        <dbReference type="Proteomes" id="UP000049855"/>
    </source>
</evidence>
<accession>A0A0U1KWJ6</accession>
<protein>
    <submittedName>
        <fullName evidence="1">Uncharacterized protein</fullName>
    </submittedName>
</protein>
<dbReference type="Proteomes" id="UP000049855">
    <property type="component" value="Unassembled WGS sequence"/>
</dbReference>
<sequence>MIQNTHKNLLLAKICVLILIILFTVTNLTWAAPLSRTDIEEQNRKARQEDQERRQRE</sequence>
<proteinExistence type="predicted"/>
<dbReference type="AlphaFoldDB" id="A0A0U1KWJ6"/>
<organism evidence="1 2">
    <name type="scientific">Sporomusa ovata</name>
    <dbReference type="NCBI Taxonomy" id="2378"/>
    <lineage>
        <taxon>Bacteria</taxon>
        <taxon>Bacillati</taxon>
        <taxon>Bacillota</taxon>
        <taxon>Negativicutes</taxon>
        <taxon>Selenomonadales</taxon>
        <taxon>Sporomusaceae</taxon>
        <taxon>Sporomusa</taxon>
    </lineage>
</organism>
<keyword evidence="2" id="KW-1185">Reference proteome</keyword>